<feature type="non-terminal residue" evidence="6">
    <location>
        <position position="953"/>
    </location>
</feature>
<accession>A0A6A4IFM8</accession>
<reference evidence="6" key="1">
    <citation type="journal article" date="2019" name="Environ. Microbiol.">
        <title>Fungal ecological strategies reflected in gene transcription - a case study of two litter decomposers.</title>
        <authorList>
            <person name="Barbi F."/>
            <person name="Kohler A."/>
            <person name="Barry K."/>
            <person name="Baskaran P."/>
            <person name="Daum C."/>
            <person name="Fauchery L."/>
            <person name="Ihrmark K."/>
            <person name="Kuo A."/>
            <person name="LaButti K."/>
            <person name="Lipzen A."/>
            <person name="Morin E."/>
            <person name="Grigoriev I.V."/>
            <person name="Henrissat B."/>
            <person name="Lindahl B."/>
            <person name="Martin F."/>
        </authorList>
    </citation>
    <scope>NUCLEOTIDE SEQUENCE</scope>
    <source>
        <strain evidence="6">JB14</strain>
    </source>
</reference>
<dbReference type="GO" id="GO:0006397">
    <property type="term" value="P:mRNA processing"/>
    <property type="evidence" value="ECO:0007669"/>
    <property type="project" value="UniProtKB-KW"/>
</dbReference>
<feature type="compositionally biased region" description="Basic residues" evidence="5">
    <location>
        <begin position="326"/>
        <end position="336"/>
    </location>
</feature>
<protein>
    <submittedName>
        <fullName evidence="6">Uncharacterized protein</fullName>
    </submittedName>
</protein>
<keyword evidence="7" id="KW-1185">Reference proteome</keyword>
<evidence type="ECO:0000256" key="3">
    <source>
        <dbReference type="ARBA" id="ARBA00022490"/>
    </source>
</evidence>
<feature type="region of interest" description="Disordered" evidence="5">
    <location>
        <begin position="307"/>
        <end position="355"/>
    </location>
</feature>
<dbReference type="GO" id="GO:0031087">
    <property type="term" value="P:deadenylation-independent decapping of nuclear-transcribed mRNA"/>
    <property type="evidence" value="ECO:0007669"/>
    <property type="project" value="TreeGrafter"/>
</dbReference>
<feature type="region of interest" description="Disordered" evidence="5">
    <location>
        <begin position="646"/>
        <end position="706"/>
    </location>
</feature>
<evidence type="ECO:0000256" key="5">
    <source>
        <dbReference type="SAM" id="MobiDB-lite"/>
    </source>
</evidence>
<dbReference type="GO" id="GO:0008047">
    <property type="term" value="F:enzyme activator activity"/>
    <property type="evidence" value="ECO:0007669"/>
    <property type="project" value="InterPro"/>
</dbReference>
<feature type="compositionally biased region" description="Basic and acidic residues" evidence="5">
    <location>
        <begin position="809"/>
        <end position="820"/>
    </location>
</feature>
<feature type="region of interest" description="Disordered" evidence="5">
    <location>
        <begin position="35"/>
        <end position="54"/>
    </location>
</feature>
<dbReference type="CDD" id="cd09804">
    <property type="entry name" value="Dcp1"/>
    <property type="match status" value="1"/>
</dbReference>
<feature type="compositionally biased region" description="Polar residues" evidence="5">
    <location>
        <begin position="16"/>
        <end position="30"/>
    </location>
</feature>
<evidence type="ECO:0000256" key="4">
    <source>
        <dbReference type="ARBA" id="ARBA00022664"/>
    </source>
</evidence>
<feature type="compositionally biased region" description="Low complexity" evidence="5">
    <location>
        <begin position="259"/>
        <end position="291"/>
    </location>
</feature>
<dbReference type="GO" id="GO:0000932">
    <property type="term" value="C:P-body"/>
    <property type="evidence" value="ECO:0007669"/>
    <property type="project" value="TreeGrafter"/>
</dbReference>
<dbReference type="Gene3D" id="2.30.29.30">
    <property type="entry name" value="Pleckstrin-homology domain (PH domain)/Phosphotyrosine-binding domain (PTB)"/>
    <property type="match status" value="1"/>
</dbReference>
<keyword evidence="4" id="KW-0507">mRNA processing</keyword>
<dbReference type="AlphaFoldDB" id="A0A6A4IFM8"/>
<sequence>MPPNSTIRTRNRSSSGAAYTQDVSRNNRNQHTPLVNHASAMNTPPIRPASVAQSGSDLGMTAASRYAHNLKVLRRRDPSILRIFDQFSHVCVYHHNGDHWEKKGFEGSMFLYERADYPPYGFYILNRMGMDDYIQRLWPEDNVGVHGNYLMLRTWPDWSRKRVSVIEATVGGQRDPFDMKYKWDGQNPPSEDKATSQTIGLWMFATDSREPMIDVMRRLHSFIKENLPYPEEFRYGPDKPPPPNPHASSANGALNRAPSAASTGSGVSAASSSHTGSVSSSSQPRSQRHSPNVGYANPLLYQITDSSSTASANQKPLEPVNETPKAKGKPKKRKVKGGSVLTESGEATPMANSSNQMSDLDALFAKLAKPANSMDTESGSVLGQRPSLIETLMGSDTSSSSTVVPSTVTTSHHLSLPQSLSAANNVTLESLFASARDSAPPSKGSEIRVEPNSRRSKRGHEHLKDNPVSSRRVENLAGFSAATATNSTGLALLNDIFASASSIAPPAEIEDLIDDPLFTNTPADTDGPETIEIHSPRPHAPLSLASMFDAAAADASPCLGLDRIEPAIRRQHPIMLTQQVMDTLLRNGGSMDLEYPEDASPILDNAQRLNGHDIISKATSQGARASDVEPEEVRRTLLDMIGLGPRAQSRTHSYSEDSGDITPRVAPSDVPLETNSLHLHTSGESLISSNHHTQVTDGNDDEDEEEEAILELDFSDTRALSDLRVFENKERALREQRKTASRSATPAVQTLVSSVAKNVVQPMDAEQETSATAVSRPTTPAAQISPSASGTPTGTPSSTKKKTRRGRGKGRDKDRGESKEGSPAPDVHSHNVSSIPAVGDVFAAPGDIGTLVADAMVKINGRVCETSPSDDSPVDDESTRILKDNPEVPSAQIKECLSSALSRRTFKVNSKEDLVDLAVKLLQTDNTFVDNLWHAWEAKRQVAAEANLSDSPP</sequence>
<feature type="region of interest" description="Disordered" evidence="5">
    <location>
        <begin position="764"/>
        <end position="832"/>
    </location>
</feature>
<dbReference type="InterPro" id="IPR011993">
    <property type="entry name" value="PH-like_dom_sf"/>
</dbReference>
<dbReference type="PANTHER" id="PTHR16290">
    <property type="entry name" value="TRANSCRIPTION FACTOR SMIF DECAPPING ENZYME DCP1"/>
    <property type="match status" value="1"/>
</dbReference>
<feature type="region of interest" description="Disordered" evidence="5">
    <location>
        <begin position="434"/>
        <end position="470"/>
    </location>
</feature>
<feature type="compositionally biased region" description="Low complexity" evidence="5">
    <location>
        <begin position="1"/>
        <end position="15"/>
    </location>
</feature>
<dbReference type="GO" id="GO:0003729">
    <property type="term" value="F:mRNA binding"/>
    <property type="evidence" value="ECO:0007669"/>
    <property type="project" value="TreeGrafter"/>
</dbReference>
<feature type="region of interest" description="Disordered" evidence="5">
    <location>
        <begin position="1"/>
        <end position="30"/>
    </location>
</feature>
<evidence type="ECO:0000313" key="6">
    <source>
        <dbReference type="EMBL" id="KAE9409406.1"/>
    </source>
</evidence>
<feature type="compositionally biased region" description="Polar residues" evidence="5">
    <location>
        <begin position="768"/>
        <end position="784"/>
    </location>
</feature>
<feature type="compositionally biased region" description="Low complexity" evidence="5">
    <location>
        <begin position="785"/>
        <end position="798"/>
    </location>
</feature>
<dbReference type="Proteomes" id="UP000799118">
    <property type="component" value="Unassembled WGS sequence"/>
</dbReference>
<dbReference type="SUPFAM" id="SSF50729">
    <property type="entry name" value="PH domain-like"/>
    <property type="match status" value="1"/>
</dbReference>
<dbReference type="PANTHER" id="PTHR16290:SF0">
    <property type="entry name" value="DECAPPING PROTEIN 1, ISOFORM A"/>
    <property type="match status" value="1"/>
</dbReference>
<dbReference type="EMBL" id="ML769388">
    <property type="protein sequence ID" value="KAE9409406.1"/>
    <property type="molecule type" value="Genomic_DNA"/>
</dbReference>
<gene>
    <name evidence="6" type="ORF">BT96DRAFT_913526</name>
</gene>
<evidence type="ECO:0000256" key="2">
    <source>
        <dbReference type="ARBA" id="ARBA00008778"/>
    </source>
</evidence>
<name>A0A6A4IFM8_9AGAR</name>
<comment type="subcellular location">
    <subcellularLocation>
        <location evidence="1">Cytoplasm</location>
    </subcellularLocation>
</comment>
<feature type="compositionally biased region" description="Basic residues" evidence="5">
    <location>
        <begin position="799"/>
        <end position="808"/>
    </location>
</feature>
<feature type="region of interest" description="Disordered" evidence="5">
    <location>
        <begin position="232"/>
        <end position="294"/>
    </location>
</feature>
<dbReference type="GO" id="GO:0000290">
    <property type="term" value="P:deadenylation-dependent decapping of nuclear-transcribed mRNA"/>
    <property type="evidence" value="ECO:0007669"/>
    <property type="project" value="InterPro"/>
</dbReference>
<evidence type="ECO:0000256" key="1">
    <source>
        <dbReference type="ARBA" id="ARBA00004496"/>
    </source>
</evidence>
<organism evidence="6 7">
    <name type="scientific">Gymnopus androsaceus JB14</name>
    <dbReference type="NCBI Taxonomy" id="1447944"/>
    <lineage>
        <taxon>Eukaryota</taxon>
        <taxon>Fungi</taxon>
        <taxon>Dikarya</taxon>
        <taxon>Basidiomycota</taxon>
        <taxon>Agaricomycotina</taxon>
        <taxon>Agaricomycetes</taxon>
        <taxon>Agaricomycetidae</taxon>
        <taxon>Agaricales</taxon>
        <taxon>Marasmiineae</taxon>
        <taxon>Omphalotaceae</taxon>
        <taxon>Gymnopus</taxon>
    </lineage>
</organism>
<keyword evidence="3" id="KW-0963">Cytoplasm</keyword>
<dbReference type="OrthoDB" id="440673at2759"/>
<proteinExistence type="inferred from homology"/>
<comment type="similarity">
    <text evidence="2">Belongs to the DCP1 family.</text>
</comment>
<dbReference type="InterPro" id="IPR010334">
    <property type="entry name" value="Dcp1"/>
</dbReference>
<evidence type="ECO:0000313" key="7">
    <source>
        <dbReference type="Proteomes" id="UP000799118"/>
    </source>
</evidence>
<feature type="compositionally biased region" description="Polar residues" evidence="5">
    <location>
        <begin position="673"/>
        <end position="697"/>
    </location>
</feature>
<dbReference type="Pfam" id="PF06058">
    <property type="entry name" value="DCP1"/>
    <property type="match status" value="1"/>
</dbReference>